<dbReference type="RefSeq" id="WP_128914643.1">
    <property type="nucleotide sequence ID" value="NZ_RDSM01000003.1"/>
</dbReference>
<keyword evidence="1" id="KW-0732">Signal</keyword>
<accession>A0A4Q0SZ78</accession>
<gene>
    <name evidence="2" type="ORF">GRAN_4042</name>
</gene>
<dbReference type="PANTHER" id="PTHR47197">
    <property type="entry name" value="PROTEIN NIRF"/>
    <property type="match status" value="1"/>
</dbReference>
<dbReference type="EMBL" id="RDSM01000003">
    <property type="protein sequence ID" value="RXH54938.1"/>
    <property type="molecule type" value="Genomic_DNA"/>
</dbReference>
<protein>
    <recommendedName>
        <fullName evidence="4">Surface antigen</fullName>
    </recommendedName>
</protein>
<dbReference type="OrthoDB" id="145213at2"/>
<dbReference type="InterPro" id="IPR051200">
    <property type="entry name" value="Host-pathogen_enzymatic-act"/>
</dbReference>
<dbReference type="SUPFAM" id="SSF50974">
    <property type="entry name" value="Nitrous oxide reductase, N-terminal domain"/>
    <property type="match status" value="1"/>
</dbReference>
<dbReference type="PANTHER" id="PTHR47197:SF3">
    <property type="entry name" value="DIHYDRO-HEME D1 DEHYDROGENASE"/>
    <property type="match status" value="1"/>
</dbReference>
<dbReference type="InterPro" id="IPR019405">
    <property type="entry name" value="Lactonase_7-beta_prop"/>
</dbReference>
<feature type="signal peptide" evidence="1">
    <location>
        <begin position="1"/>
        <end position="20"/>
    </location>
</feature>
<evidence type="ECO:0008006" key="4">
    <source>
        <dbReference type="Google" id="ProtNLM"/>
    </source>
</evidence>
<dbReference type="Proteomes" id="UP000289437">
    <property type="component" value="Unassembled WGS sequence"/>
</dbReference>
<evidence type="ECO:0000313" key="3">
    <source>
        <dbReference type="Proteomes" id="UP000289437"/>
    </source>
</evidence>
<organism evidence="2 3">
    <name type="scientific">Granulicella sibirica</name>
    <dbReference type="NCBI Taxonomy" id="2479048"/>
    <lineage>
        <taxon>Bacteria</taxon>
        <taxon>Pseudomonadati</taxon>
        <taxon>Acidobacteriota</taxon>
        <taxon>Terriglobia</taxon>
        <taxon>Terriglobales</taxon>
        <taxon>Acidobacteriaceae</taxon>
        <taxon>Granulicella</taxon>
    </lineage>
</organism>
<proteinExistence type="predicted"/>
<keyword evidence="3" id="KW-1185">Reference proteome</keyword>
<dbReference type="InterPro" id="IPR015943">
    <property type="entry name" value="WD40/YVTN_repeat-like_dom_sf"/>
</dbReference>
<comment type="caution">
    <text evidence="2">The sequence shown here is derived from an EMBL/GenBank/DDBJ whole genome shotgun (WGS) entry which is preliminary data.</text>
</comment>
<feature type="chain" id="PRO_5020352026" description="Surface antigen" evidence="1">
    <location>
        <begin position="21"/>
        <end position="329"/>
    </location>
</feature>
<reference evidence="2 3" key="1">
    <citation type="submission" date="2018-11" db="EMBL/GenBank/DDBJ databases">
        <authorList>
            <person name="Mardanov A.V."/>
            <person name="Ravin N.V."/>
            <person name="Dedysh S.N."/>
        </authorList>
    </citation>
    <scope>NUCLEOTIDE SEQUENCE [LARGE SCALE GENOMIC DNA]</scope>
    <source>
        <strain evidence="2 3">AF10</strain>
    </source>
</reference>
<name>A0A4Q0SZ78_9BACT</name>
<dbReference type="InterPro" id="IPR011045">
    <property type="entry name" value="N2O_reductase_N"/>
</dbReference>
<reference evidence="3" key="2">
    <citation type="submission" date="2019-02" db="EMBL/GenBank/DDBJ databases">
        <title>Granulicella sibirica sp. nov., a psychrotolerant acidobacterium isolated from an organic soil layer in forested tundra, West Siberia.</title>
        <authorList>
            <person name="Oshkin I.Y."/>
            <person name="Kulichevskaya I.S."/>
            <person name="Rijpstra W.I.C."/>
            <person name="Sinninghe Damste J.S."/>
            <person name="Rakitin A.L."/>
            <person name="Ravin N.V."/>
            <person name="Dedysh S.N."/>
        </authorList>
    </citation>
    <scope>NUCLEOTIDE SEQUENCE [LARGE SCALE GENOMIC DNA]</scope>
    <source>
        <strain evidence="3">AF10</strain>
    </source>
</reference>
<dbReference type="AlphaFoldDB" id="A0A4Q0SZ78"/>
<dbReference type="Pfam" id="PF10282">
    <property type="entry name" value="Lactonase"/>
    <property type="match status" value="1"/>
</dbReference>
<sequence length="329" mass="34900">MIRTKLLVAASILLPACMIAQTASKPLLLVANQKDHSLSLIDVATNQQVAAVDVGGVTGHEVAASPDGRTAFVPIYGNSGVGKAGTDGQSIAVIDLASRKIVHTIDFPHGVRPHLPVFDPTGKILYVTTELDQAITAFDPKTYKTLFTIPTTQNESHMFVVSKDGKRAYTANVGPGNVSVLDLVSHKTITVIPISGNTQRISISRDGSMVFTSDQTKPQLAVIDTATNRIKTWIPMPATGYGSASTKDGRFLIIALRDPKQVAIIDLQAMKVVKTLDMPGLPVEVLVRPDGKFAYVSCNKKVAIIDTATMQVSGTIEAGAGADGLSWAE</sequence>
<dbReference type="Gene3D" id="2.130.10.10">
    <property type="entry name" value="YVTN repeat-like/Quinoprotein amine dehydrogenase"/>
    <property type="match status" value="2"/>
</dbReference>
<evidence type="ECO:0000313" key="2">
    <source>
        <dbReference type="EMBL" id="RXH54938.1"/>
    </source>
</evidence>
<evidence type="ECO:0000256" key="1">
    <source>
        <dbReference type="SAM" id="SignalP"/>
    </source>
</evidence>